<dbReference type="AlphaFoldDB" id="A0A2T4DUX7"/>
<dbReference type="InterPro" id="IPR011652">
    <property type="entry name" value="MORN_2"/>
</dbReference>
<dbReference type="Pfam" id="PF07661">
    <property type="entry name" value="MORN_2"/>
    <property type="match status" value="2"/>
</dbReference>
<protein>
    <recommendedName>
        <fullName evidence="3">Toxin-antitoxin system YwqK family antitoxin</fullName>
    </recommendedName>
</protein>
<dbReference type="Proteomes" id="UP000240608">
    <property type="component" value="Unassembled WGS sequence"/>
</dbReference>
<dbReference type="Gene3D" id="3.90.930.1">
    <property type="match status" value="1"/>
</dbReference>
<sequence length="256" mass="30009">MKKIFYFIIISLIILSCNERYKEYYSSGELKLICDEKRDTIYIGECLKLSPTGDTIFLKKFSNAGLLHGETKFYDSLGNLSEIFNYNSGLADGLYKSFYDNGSIKERGQYRNHNPYGIFISYDSSGNIILKKEYFIYEEESKVNQYWNYSDNTIDLVKSNFIVIDHLKDSIYIELQPLFKGTATVHIFDENMEKSNTFKMKDYFVKIPISGNTRSNNYIGYVEETKENTFEDKIEIRARRIYFNLNSDGTREFTIP</sequence>
<organism evidence="1 2">
    <name type="scientific">Marivirga lumbricoides</name>
    <dbReference type="NCBI Taxonomy" id="1046115"/>
    <lineage>
        <taxon>Bacteria</taxon>
        <taxon>Pseudomonadati</taxon>
        <taxon>Bacteroidota</taxon>
        <taxon>Cytophagia</taxon>
        <taxon>Cytophagales</taxon>
        <taxon>Marivirgaceae</taxon>
        <taxon>Marivirga</taxon>
    </lineage>
</organism>
<gene>
    <name evidence="1" type="ORF">C9994_02260</name>
</gene>
<evidence type="ECO:0000313" key="2">
    <source>
        <dbReference type="Proteomes" id="UP000240608"/>
    </source>
</evidence>
<accession>A0A2T4DUX7</accession>
<dbReference type="PROSITE" id="PS51257">
    <property type="entry name" value="PROKAR_LIPOPROTEIN"/>
    <property type="match status" value="1"/>
</dbReference>
<proteinExistence type="predicted"/>
<dbReference type="EMBL" id="PYVU01000011">
    <property type="protein sequence ID" value="PTB97528.1"/>
    <property type="molecule type" value="Genomic_DNA"/>
</dbReference>
<name>A0A2T4DUX7_9BACT</name>
<comment type="caution">
    <text evidence="1">The sequence shown here is derived from an EMBL/GenBank/DDBJ whole genome shotgun (WGS) entry which is preliminary data.</text>
</comment>
<evidence type="ECO:0000313" key="1">
    <source>
        <dbReference type="EMBL" id="PTB97528.1"/>
    </source>
</evidence>
<dbReference type="SUPFAM" id="SSF82185">
    <property type="entry name" value="Histone H3 K4-specific methyltransferase SET7/9 N-terminal domain"/>
    <property type="match status" value="1"/>
</dbReference>
<reference evidence="1 2" key="1">
    <citation type="submission" date="2018-03" db="EMBL/GenBank/DDBJ databases">
        <title>Cross-interface Injection: A General Nanoliter Liquid Handling Method Applied to Single Cells Genome Amplification Automated Nanoliter Liquid Handling Applied to Single Cell Multiple Displacement Amplification.</title>
        <authorList>
            <person name="Yun J."/>
            <person name="Xu P."/>
            <person name="Xu J."/>
            <person name="Dai X."/>
            <person name="Wang Y."/>
            <person name="Zheng X."/>
            <person name="Cao C."/>
            <person name="Yi Q."/>
            <person name="Zhu Y."/>
            <person name="Wang L."/>
            <person name="Dong Z."/>
            <person name="Huang Y."/>
            <person name="Huang L."/>
            <person name="Du W."/>
        </authorList>
    </citation>
    <scope>NUCLEOTIDE SEQUENCE [LARGE SCALE GENOMIC DNA]</scope>
    <source>
        <strain evidence="1 2">Z-D1-2</strain>
    </source>
</reference>
<evidence type="ECO:0008006" key="3">
    <source>
        <dbReference type="Google" id="ProtNLM"/>
    </source>
</evidence>